<organism evidence="2 3">
    <name type="scientific">Achlya hypogyna</name>
    <name type="common">Oomycete</name>
    <name type="synonym">Protoachlya hypogyna</name>
    <dbReference type="NCBI Taxonomy" id="1202772"/>
    <lineage>
        <taxon>Eukaryota</taxon>
        <taxon>Sar</taxon>
        <taxon>Stramenopiles</taxon>
        <taxon>Oomycota</taxon>
        <taxon>Saprolegniomycetes</taxon>
        <taxon>Saprolegniales</taxon>
        <taxon>Achlyaceae</taxon>
        <taxon>Achlya</taxon>
    </lineage>
</organism>
<dbReference type="EMBL" id="JNBR01000364">
    <property type="protein sequence ID" value="OQR94419.1"/>
    <property type="molecule type" value="Genomic_DNA"/>
</dbReference>
<keyword evidence="3" id="KW-1185">Reference proteome</keyword>
<protein>
    <recommendedName>
        <fullName evidence="4">M96 mating-specific protein family</fullName>
    </recommendedName>
</protein>
<proteinExistence type="predicted"/>
<gene>
    <name evidence="2" type="ORF">ACHHYP_01313</name>
</gene>
<evidence type="ECO:0008006" key="4">
    <source>
        <dbReference type="Google" id="ProtNLM"/>
    </source>
</evidence>
<dbReference type="AlphaFoldDB" id="A0A1V9Z8W1"/>
<dbReference type="Proteomes" id="UP000243579">
    <property type="component" value="Unassembled WGS sequence"/>
</dbReference>
<evidence type="ECO:0000313" key="2">
    <source>
        <dbReference type="EMBL" id="OQR94419.1"/>
    </source>
</evidence>
<reference evidence="2 3" key="1">
    <citation type="journal article" date="2014" name="Genome Biol. Evol.">
        <title>The secreted proteins of Achlya hypogyna and Thraustotheca clavata identify the ancestral oomycete secretome and reveal gene acquisitions by horizontal gene transfer.</title>
        <authorList>
            <person name="Misner I."/>
            <person name="Blouin N."/>
            <person name="Leonard G."/>
            <person name="Richards T.A."/>
            <person name="Lane C.E."/>
        </authorList>
    </citation>
    <scope>NUCLEOTIDE SEQUENCE [LARGE SCALE GENOMIC DNA]</scope>
    <source>
        <strain evidence="2 3">ATCC 48635</strain>
    </source>
</reference>
<keyword evidence="1" id="KW-0175">Coiled coil</keyword>
<dbReference type="OrthoDB" id="74615at2759"/>
<evidence type="ECO:0000256" key="1">
    <source>
        <dbReference type="SAM" id="Coils"/>
    </source>
</evidence>
<comment type="caution">
    <text evidence="2">The sequence shown here is derived from an EMBL/GenBank/DDBJ whole genome shotgun (WGS) entry which is preliminary data.</text>
</comment>
<sequence length="378" mass="42746">MDDRAMELDAGFIADDLDLLFLPLDDETPEKPRPKRVRKRHADEIKFLEKTVAELTAQLATLEEKKLEVVPLSTWENIARRQAQEAQVAIQKNQRLREALEEQLALAHGLQKIFTKKTKYTMESLCEDGGAPERLSMDPIARAASVRAMLDAEHAKLESAFIQHGLVDVVPPFRRVCVEDEEACSHIMLTFSRAEIVPVAMPDFAAWMWQFLCFDAPIITPRFTMKRLEILDDDLIYFQFHTTCPEMPDLRTNYGVTKYEDGNKVTFVLRAIGLDSVSSAQEWATGDSTEWVTLEPMGDGSTLVRMALYIQFPYKRQQNILRVQSPLSGSPSSDSDEDAALSQLILDLFTKNQEVLDSLTFEMLVKSTLSNPDVGVIS</sequence>
<evidence type="ECO:0000313" key="3">
    <source>
        <dbReference type="Proteomes" id="UP000243579"/>
    </source>
</evidence>
<feature type="coiled-coil region" evidence="1">
    <location>
        <begin position="38"/>
        <end position="106"/>
    </location>
</feature>
<name>A0A1V9Z8W1_ACHHY</name>
<accession>A0A1V9Z8W1</accession>